<organism evidence="2 3">
    <name type="scientific">Mongoliitalea lutea</name>
    <dbReference type="NCBI Taxonomy" id="849756"/>
    <lineage>
        <taxon>Bacteria</taxon>
        <taxon>Pseudomonadati</taxon>
        <taxon>Bacteroidota</taxon>
        <taxon>Cytophagia</taxon>
        <taxon>Cytophagales</taxon>
        <taxon>Cyclobacteriaceae</taxon>
        <taxon>Mongoliitalea</taxon>
    </lineage>
</organism>
<dbReference type="AlphaFoldDB" id="A0A8J3CX87"/>
<dbReference type="EMBL" id="BMYF01000005">
    <property type="protein sequence ID" value="GHB32334.1"/>
    <property type="molecule type" value="Genomic_DNA"/>
</dbReference>
<evidence type="ECO:0000313" key="3">
    <source>
        <dbReference type="Proteomes" id="UP000642809"/>
    </source>
</evidence>
<comment type="caution">
    <text evidence="2">The sequence shown here is derived from an EMBL/GenBank/DDBJ whole genome shotgun (WGS) entry which is preliminary data.</text>
</comment>
<protein>
    <submittedName>
        <fullName evidence="2">Uncharacterized protein</fullName>
    </submittedName>
</protein>
<reference evidence="2" key="1">
    <citation type="journal article" date="2014" name="Int. J. Syst. Evol. Microbiol.">
        <title>Complete genome sequence of Corynebacterium casei LMG S-19264T (=DSM 44701T), isolated from a smear-ripened cheese.</title>
        <authorList>
            <consortium name="US DOE Joint Genome Institute (JGI-PGF)"/>
            <person name="Walter F."/>
            <person name="Albersmeier A."/>
            <person name="Kalinowski J."/>
            <person name="Ruckert C."/>
        </authorList>
    </citation>
    <scope>NUCLEOTIDE SEQUENCE</scope>
    <source>
        <strain evidence="2">KCTC 23224</strain>
    </source>
</reference>
<keyword evidence="1" id="KW-0732">Signal</keyword>
<reference evidence="2" key="2">
    <citation type="submission" date="2020-09" db="EMBL/GenBank/DDBJ databases">
        <authorList>
            <person name="Sun Q."/>
            <person name="Kim S."/>
        </authorList>
    </citation>
    <scope>NUCLEOTIDE SEQUENCE</scope>
    <source>
        <strain evidence="2">KCTC 23224</strain>
    </source>
</reference>
<dbReference type="Proteomes" id="UP000642809">
    <property type="component" value="Unassembled WGS sequence"/>
</dbReference>
<evidence type="ECO:0000256" key="1">
    <source>
        <dbReference type="SAM" id="SignalP"/>
    </source>
</evidence>
<keyword evidence="3" id="KW-1185">Reference proteome</keyword>
<dbReference type="RefSeq" id="WP_189579546.1">
    <property type="nucleotide sequence ID" value="NZ_BMYF01000005.1"/>
</dbReference>
<sequence>MKNSIKNLLRAGVFMLAAVFAFAFTKPIDTNQTVWGNDPDEGPVPVQMGSTQYECLSNPTAQCLFEDENLSIPIQGSNGIFRLK</sequence>
<evidence type="ECO:0000313" key="2">
    <source>
        <dbReference type="EMBL" id="GHB32334.1"/>
    </source>
</evidence>
<accession>A0A8J3CX87</accession>
<feature type="signal peptide" evidence="1">
    <location>
        <begin position="1"/>
        <end position="23"/>
    </location>
</feature>
<gene>
    <name evidence="2" type="ORF">GCM10008106_11650</name>
</gene>
<feature type="chain" id="PRO_5035150422" evidence="1">
    <location>
        <begin position="24"/>
        <end position="84"/>
    </location>
</feature>
<proteinExistence type="predicted"/>
<name>A0A8J3CX87_9BACT</name>